<dbReference type="InterPro" id="IPR053164">
    <property type="entry name" value="IS1016-like_transposase"/>
</dbReference>
<evidence type="ECO:0000313" key="3">
    <source>
        <dbReference type="Proteomes" id="UP000030655"/>
    </source>
</evidence>
<sequence>IFTKTSSEELLNKSLNLLYNKYKTCVKCGSKNIWKIKNNFIIKCNWKPCSYKINALKKTCFSKFKIEMTKILDMIAFWIHGMSFKNISLVTNVSSQCVTRFFRKFNNVLATNYHSVKKSIGGENIIVEIDESKFGRRKYHRGHKVDGVWVFGLVERTPERKILLFPVAKRDKTTLMTLLKKHVLKNTVIYSDCWKAYSSLNTEFAGHFTVNHTKEFVNKENNVHINTIEGNWSAIKITVPKRHRSINYINMYLIKFMIKRNEPGNVEDNLLKYLL</sequence>
<dbReference type="PANTHER" id="PTHR47163:SF2">
    <property type="entry name" value="SI:DKEY-17M8.2"/>
    <property type="match status" value="1"/>
</dbReference>
<dbReference type="NCBIfam" id="NF033547">
    <property type="entry name" value="transpos_IS1595"/>
    <property type="match status" value="1"/>
</dbReference>
<dbReference type="SMART" id="SM01126">
    <property type="entry name" value="DDE_Tnp_IS1595"/>
    <property type="match status" value="1"/>
</dbReference>
<evidence type="ECO:0000259" key="1">
    <source>
        <dbReference type="SMART" id="SM01126"/>
    </source>
</evidence>
<dbReference type="STRING" id="1288291.A0A059EZX8"/>
<feature type="domain" description="ISXO2-like transposase" evidence="1">
    <location>
        <begin position="119"/>
        <end position="261"/>
    </location>
</feature>
<protein>
    <recommendedName>
        <fullName evidence="1">ISXO2-like transposase domain-containing protein</fullName>
    </recommendedName>
</protein>
<dbReference type="Proteomes" id="UP000030655">
    <property type="component" value="Unassembled WGS sequence"/>
</dbReference>
<gene>
    <name evidence="2" type="ORF">H312_02146</name>
</gene>
<dbReference type="AlphaFoldDB" id="A0A059EZX8"/>
<dbReference type="Pfam" id="PF12762">
    <property type="entry name" value="DDE_Tnp_IS1595"/>
    <property type="match status" value="1"/>
</dbReference>
<keyword evidence="3" id="KW-1185">Reference proteome</keyword>
<dbReference type="HOGENOM" id="CLU_044348_0_0_1"/>
<reference evidence="2 3" key="2">
    <citation type="submission" date="2014-03" db="EMBL/GenBank/DDBJ databases">
        <title>The Genome Sequence of Anncaliia algerae insect isolate PRA339.</title>
        <authorList>
            <consortium name="The Broad Institute Genome Sequencing Platform"/>
            <consortium name="The Broad Institute Genome Sequencing Center for Infectious Disease"/>
            <person name="Cuomo C."/>
            <person name="Becnel J."/>
            <person name="Sanscrainte N."/>
            <person name="Walker B."/>
            <person name="Young S.K."/>
            <person name="Zeng Q."/>
            <person name="Gargeya S."/>
            <person name="Fitzgerald M."/>
            <person name="Haas B."/>
            <person name="Abouelleil A."/>
            <person name="Alvarado L."/>
            <person name="Arachchi H.M."/>
            <person name="Berlin A.M."/>
            <person name="Chapman S.B."/>
            <person name="Dewar J."/>
            <person name="Goldberg J."/>
            <person name="Griggs A."/>
            <person name="Gujja S."/>
            <person name="Hansen M."/>
            <person name="Howarth C."/>
            <person name="Imamovic A."/>
            <person name="Larimer J."/>
            <person name="McCowan C."/>
            <person name="Murphy C."/>
            <person name="Neiman D."/>
            <person name="Pearson M."/>
            <person name="Priest M."/>
            <person name="Roberts A."/>
            <person name="Saif S."/>
            <person name="Shea T."/>
            <person name="Sisk P."/>
            <person name="Sykes S."/>
            <person name="Wortman J."/>
            <person name="Nusbaum C."/>
            <person name="Birren B."/>
        </authorList>
    </citation>
    <scope>NUCLEOTIDE SEQUENCE [LARGE SCALE GENOMIC DNA]</scope>
    <source>
        <strain evidence="2 3">PRA339</strain>
    </source>
</reference>
<dbReference type="InterPro" id="IPR024445">
    <property type="entry name" value="Tnp_ISXO2-like"/>
</dbReference>
<reference evidence="3" key="1">
    <citation type="submission" date="2013-02" db="EMBL/GenBank/DDBJ databases">
        <authorList>
            <consortium name="The Broad Institute Genome Sequencing Platform"/>
            <person name="Cuomo C."/>
            <person name="Becnel J."/>
            <person name="Sanscrainte N."/>
            <person name="Walker B."/>
            <person name="Young S.K."/>
            <person name="Zeng Q."/>
            <person name="Gargeya S."/>
            <person name="Fitzgerald M."/>
            <person name="Haas B."/>
            <person name="Abouelleil A."/>
            <person name="Alvarado L."/>
            <person name="Arachchi H.M."/>
            <person name="Berlin A.M."/>
            <person name="Chapman S.B."/>
            <person name="Dewar J."/>
            <person name="Goldberg J."/>
            <person name="Griggs A."/>
            <person name="Gujja S."/>
            <person name="Hansen M."/>
            <person name="Howarth C."/>
            <person name="Imamovic A."/>
            <person name="Larimer J."/>
            <person name="McCowan C."/>
            <person name="Murphy C."/>
            <person name="Neiman D."/>
            <person name="Pearson M."/>
            <person name="Priest M."/>
            <person name="Roberts A."/>
            <person name="Saif S."/>
            <person name="Shea T."/>
            <person name="Sisk P."/>
            <person name="Sykes S."/>
            <person name="Wortman J."/>
            <person name="Nusbaum C."/>
            <person name="Birren B."/>
        </authorList>
    </citation>
    <scope>NUCLEOTIDE SEQUENCE [LARGE SCALE GENOMIC DNA]</scope>
    <source>
        <strain evidence="3">PRA339</strain>
    </source>
</reference>
<feature type="non-terminal residue" evidence="2">
    <location>
        <position position="1"/>
    </location>
</feature>
<proteinExistence type="predicted"/>
<evidence type="ECO:0000313" key="2">
    <source>
        <dbReference type="EMBL" id="KCZ80470.1"/>
    </source>
</evidence>
<dbReference type="VEuPathDB" id="MicrosporidiaDB:H312_02146"/>
<dbReference type="PANTHER" id="PTHR47163">
    <property type="entry name" value="DDE_TNP_IS1595 DOMAIN-CONTAINING PROTEIN"/>
    <property type="match status" value="1"/>
</dbReference>
<name>A0A059EZX8_9MICR</name>
<accession>A0A059EZX8</accession>
<dbReference type="OrthoDB" id="10052789at2759"/>
<organism evidence="2 3">
    <name type="scientific">Anncaliia algerae PRA339</name>
    <dbReference type="NCBI Taxonomy" id="1288291"/>
    <lineage>
        <taxon>Eukaryota</taxon>
        <taxon>Fungi</taxon>
        <taxon>Fungi incertae sedis</taxon>
        <taxon>Microsporidia</taxon>
        <taxon>Tubulinosematoidea</taxon>
        <taxon>Tubulinosematidae</taxon>
        <taxon>Anncaliia</taxon>
    </lineage>
</organism>
<dbReference type="EMBL" id="KK365180">
    <property type="protein sequence ID" value="KCZ80470.1"/>
    <property type="molecule type" value="Genomic_DNA"/>
</dbReference>